<keyword evidence="5" id="KW-0732">Signal</keyword>
<dbReference type="Proteomes" id="UP001054801">
    <property type="component" value="Chromosome"/>
</dbReference>
<evidence type="ECO:0000259" key="6">
    <source>
        <dbReference type="PROSITE" id="PS51007"/>
    </source>
</evidence>
<dbReference type="InterPro" id="IPR009056">
    <property type="entry name" value="Cyt_c-like_dom"/>
</dbReference>
<dbReference type="SUPFAM" id="SSF46626">
    <property type="entry name" value="Cytochrome c"/>
    <property type="match status" value="1"/>
</dbReference>
<gene>
    <name evidence="7" type="primary">soxX</name>
    <name evidence="7" type="ORF">L2Y54_10170</name>
</gene>
<evidence type="ECO:0000256" key="2">
    <source>
        <dbReference type="ARBA" id="ARBA00022723"/>
    </source>
</evidence>
<dbReference type="InterPro" id="IPR016823">
    <property type="entry name" value="Thiosulf_SoxX_II"/>
</dbReference>
<evidence type="ECO:0000313" key="7">
    <source>
        <dbReference type="EMBL" id="UJS26382.1"/>
    </source>
</evidence>
<protein>
    <submittedName>
        <fullName evidence="7">Sulfur oxidation c-type cytochrome SoxX</fullName>
    </submittedName>
</protein>
<organism evidence="7 8">
    <name type="scientific">Thiothrix winogradskyi</name>
    <dbReference type="NCBI Taxonomy" id="96472"/>
    <lineage>
        <taxon>Bacteria</taxon>
        <taxon>Pseudomonadati</taxon>
        <taxon>Pseudomonadota</taxon>
        <taxon>Gammaproteobacteria</taxon>
        <taxon>Thiotrichales</taxon>
        <taxon>Thiotrichaceae</taxon>
        <taxon>Thiothrix</taxon>
    </lineage>
</organism>
<dbReference type="RefSeq" id="WP_236501768.1">
    <property type="nucleotide sequence ID" value="NZ_CP091244.1"/>
</dbReference>
<reference evidence="7" key="1">
    <citation type="journal article" date="2022" name="Microorganisms">
        <title>Two New Species of Filamentous Sulfur Bacteria of the Genus Thiothrix, Thiothrix winogradskyi sp. nov. and 'Candidatus Thiothrix sulfatifontis' sp. nov.</title>
        <authorList>
            <person name="Ravin N.V."/>
            <person name="Rossetti S."/>
            <person name="Beletsky A.V."/>
            <person name="Kadnikov V.V."/>
            <person name="Rudenko T.S."/>
            <person name="Smolyakov D.D."/>
            <person name="Moskvitina M.I."/>
            <person name="Gureeva M.V."/>
            <person name="Mardanov A.V."/>
            <person name="Grabovich M.Y."/>
        </authorList>
    </citation>
    <scope>NUCLEOTIDE SEQUENCE</scope>
    <source>
        <strain evidence="7">CT3</strain>
    </source>
</reference>
<dbReference type="Gene3D" id="1.10.760.10">
    <property type="entry name" value="Cytochrome c-like domain"/>
    <property type="match status" value="1"/>
</dbReference>
<evidence type="ECO:0000256" key="4">
    <source>
        <dbReference type="PROSITE-ProRule" id="PRU00433"/>
    </source>
</evidence>
<keyword evidence="8" id="KW-1185">Reference proteome</keyword>
<evidence type="ECO:0000256" key="5">
    <source>
        <dbReference type="SAM" id="SignalP"/>
    </source>
</evidence>
<feature type="chain" id="PRO_5047075573" evidence="5">
    <location>
        <begin position="23"/>
        <end position="211"/>
    </location>
</feature>
<keyword evidence="1 4" id="KW-0349">Heme</keyword>
<accession>A0ABY3T572</accession>
<dbReference type="NCBIfam" id="TIGR04485">
    <property type="entry name" value="thiosulf_SoxX"/>
    <property type="match status" value="1"/>
</dbReference>
<evidence type="ECO:0000256" key="1">
    <source>
        <dbReference type="ARBA" id="ARBA00022617"/>
    </source>
</evidence>
<dbReference type="InterPro" id="IPR036909">
    <property type="entry name" value="Cyt_c-like_dom_sf"/>
</dbReference>
<feature type="signal peptide" evidence="5">
    <location>
        <begin position="1"/>
        <end position="22"/>
    </location>
</feature>
<keyword evidence="3 4" id="KW-0408">Iron</keyword>
<dbReference type="Pfam" id="PF00034">
    <property type="entry name" value="Cytochrom_C"/>
    <property type="match status" value="1"/>
</dbReference>
<evidence type="ECO:0000313" key="8">
    <source>
        <dbReference type="Proteomes" id="UP001054801"/>
    </source>
</evidence>
<evidence type="ECO:0000256" key="3">
    <source>
        <dbReference type="ARBA" id="ARBA00023004"/>
    </source>
</evidence>
<proteinExistence type="predicted"/>
<dbReference type="PROSITE" id="PS51007">
    <property type="entry name" value="CYTC"/>
    <property type="match status" value="1"/>
</dbReference>
<dbReference type="EMBL" id="CP091244">
    <property type="protein sequence ID" value="UJS26382.1"/>
    <property type="molecule type" value="Genomic_DNA"/>
</dbReference>
<dbReference type="InterPro" id="IPR030999">
    <property type="entry name" value="Thiosulf_SoxX"/>
</dbReference>
<sequence>MKRTVLLAAVVTAIAATAGVYAEDKAGEDVSAVVEQQIATGFQQGDNQDQSRLTQDETLKTCSTTRNKPSEAEAKAIMEREKATIKYPEGGKMLGDWEKGKTIFTDGFAMRIGRIEPDKADKVRGGNCYACHAADPKEVAAGNLGLSLTNFGKNRGNTEETVKYAYEKIYNAQAFVACSNMPRLGHNGILTPEQIADVVAFLVDPASPVNK</sequence>
<feature type="domain" description="Cytochrome c" evidence="6">
    <location>
        <begin position="95"/>
        <end position="206"/>
    </location>
</feature>
<dbReference type="PIRSF" id="PIRSF024608">
    <property type="entry name" value="UCP024608"/>
    <property type="match status" value="1"/>
</dbReference>
<keyword evidence="2 4" id="KW-0479">Metal-binding</keyword>
<name>A0ABY3T572_9GAMM</name>